<sequence>MQVNVHSIQFKADAKLIDFIQAKLDKLQLFHDKMVAAEVYLKLDKNHELGNKIAEIKINVPGKELFAKRQSNSFEESTDLVIEALRRQIHKLKGKRTVTLS</sequence>
<accession>A0A7K3WMH5</accession>
<dbReference type="Gene3D" id="3.30.160.100">
    <property type="entry name" value="Ribosome hibernation promotion factor-like"/>
    <property type="match status" value="1"/>
</dbReference>
<name>A0A7K3WMH5_9FLAO</name>
<dbReference type="SUPFAM" id="SSF69754">
    <property type="entry name" value="Ribosome binding protein Y (YfiA homologue)"/>
    <property type="match status" value="1"/>
</dbReference>
<dbReference type="Pfam" id="PF02482">
    <property type="entry name" value="Ribosomal_S30AE"/>
    <property type="match status" value="1"/>
</dbReference>
<dbReference type="NCBIfam" id="TIGR00741">
    <property type="entry name" value="yfiA"/>
    <property type="match status" value="1"/>
</dbReference>
<protein>
    <submittedName>
        <fullName evidence="1">Ribosome-associated translation inhibitor RaiA</fullName>
    </submittedName>
</protein>
<gene>
    <name evidence="1" type="primary">raiA</name>
    <name evidence="1" type="ORF">G3O08_04970</name>
</gene>
<dbReference type="Proteomes" id="UP000486602">
    <property type="component" value="Unassembled WGS sequence"/>
</dbReference>
<dbReference type="RefSeq" id="WP_163283574.1">
    <property type="nucleotide sequence ID" value="NZ_JAAGVY010000006.1"/>
</dbReference>
<comment type="caution">
    <text evidence="1">The sequence shown here is derived from an EMBL/GenBank/DDBJ whole genome shotgun (WGS) entry which is preliminary data.</text>
</comment>
<dbReference type="EMBL" id="JAAGVY010000006">
    <property type="protein sequence ID" value="NEN22847.1"/>
    <property type="molecule type" value="Genomic_DNA"/>
</dbReference>
<keyword evidence="2" id="KW-1185">Reference proteome</keyword>
<dbReference type="InterPro" id="IPR036567">
    <property type="entry name" value="RHF-like"/>
</dbReference>
<dbReference type="AlphaFoldDB" id="A0A7K3WMH5"/>
<evidence type="ECO:0000313" key="1">
    <source>
        <dbReference type="EMBL" id="NEN22847.1"/>
    </source>
</evidence>
<dbReference type="InterPro" id="IPR003489">
    <property type="entry name" value="RHF/RaiA"/>
</dbReference>
<organism evidence="1 2">
    <name type="scientific">Cryomorpha ignava</name>
    <dbReference type="NCBI Taxonomy" id="101383"/>
    <lineage>
        <taxon>Bacteria</taxon>
        <taxon>Pseudomonadati</taxon>
        <taxon>Bacteroidota</taxon>
        <taxon>Flavobacteriia</taxon>
        <taxon>Flavobacteriales</taxon>
        <taxon>Cryomorphaceae</taxon>
        <taxon>Cryomorpha</taxon>
    </lineage>
</organism>
<proteinExistence type="predicted"/>
<reference evidence="1 2" key="1">
    <citation type="submission" date="2020-02" db="EMBL/GenBank/DDBJ databases">
        <title>Out from the shadows clarifying the taxonomy of the family Cryomorphaceae and related taxa by utilizing the GTDB taxonomic framework.</title>
        <authorList>
            <person name="Bowman J.P."/>
        </authorList>
    </citation>
    <scope>NUCLEOTIDE SEQUENCE [LARGE SCALE GENOMIC DNA]</scope>
    <source>
        <strain evidence="1 2">QSSC 1-22</strain>
    </source>
</reference>
<evidence type="ECO:0000313" key="2">
    <source>
        <dbReference type="Proteomes" id="UP000486602"/>
    </source>
</evidence>